<reference evidence="2" key="2">
    <citation type="journal article" date="2021" name="PeerJ">
        <title>Extensive microbial diversity within the chicken gut microbiome revealed by metagenomics and culture.</title>
        <authorList>
            <person name="Gilroy R."/>
            <person name="Ravi A."/>
            <person name="Getino M."/>
            <person name="Pursley I."/>
            <person name="Horton D.L."/>
            <person name="Alikhan N.F."/>
            <person name="Baker D."/>
            <person name="Gharbi K."/>
            <person name="Hall N."/>
            <person name="Watson M."/>
            <person name="Adriaenssens E.M."/>
            <person name="Foster-Nyarko E."/>
            <person name="Jarju S."/>
            <person name="Secka A."/>
            <person name="Antonio M."/>
            <person name="Oren A."/>
            <person name="Chaudhuri R.R."/>
            <person name="La Ragione R."/>
            <person name="Hildebrand F."/>
            <person name="Pallen M.J."/>
        </authorList>
    </citation>
    <scope>NUCLEOTIDE SEQUENCE</scope>
    <source>
        <strain evidence="2">18911</strain>
    </source>
</reference>
<sequence length="328" mass="35517">MDNNVNQTPQTAATEAGRWVPVDRNSLGFDVPPIPNGQPVQGPDGALYCVGNSQSQLQSIPSNSMNAVPTPSSIIQMPPIVQPIALVPYTSQNQPLLQYDPYSRPVDPPPQSNAPVYIRKPYRGLSVALIIVAILAAVLMIVLSVFSGKVVGVRTAEHQYLGYEFLTGAIDILKFDLFNAAGTAGEYYTGVIGNVNGDILATIFAYALPFLAWIMVIGFVCLAIKYLVCLLRKRSPRCVSVAAIIEFLLFIVFAAGALLISRGENGGVINAEGFFYIDSSNPATIMLGLGWLIPWILSFVLIIMPLFAKKNAYTVDKSKVEDVHVINN</sequence>
<feature type="transmembrane region" description="Helical" evidence="1">
    <location>
        <begin position="285"/>
        <end position="308"/>
    </location>
</feature>
<evidence type="ECO:0000313" key="2">
    <source>
        <dbReference type="EMBL" id="HIU60492.1"/>
    </source>
</evidence>
<reference evidence="2" key="1">
    <citation type="submission" date="2020-10" db="EMBL/GenBank/DDBJ databases">
        <authorList>
            <person name="Gilroy R."/>
        </authorList>
    </citation>
    <scope>NUCLEOTIDE SEQUENCE</scope>
    <source>
        <strain evidence="2">18911</strain>
    </source>
</reference>
<dbReference type="Proteomes" id="UP000824094">
    <property type="component" value="Unassembled WGS sequence"/>
</dbReference>
<proteinExistence type="predicted"/>
<dbReference type="EMBL" id="DVNF01000112">
    <property type="protein sequence ID" value="HIU60492.1"/>
    <property type="molecule type" value="Genomic_DNA"/>
</dbReference>
<evidence type="ECO:0000313" key="3">
    <source>
        <dbReference type="Proteomes" id="UP000824094"/>
    </source>
</evidence>
<name>A0A9D1MI11_9FIRM</name>
<keyword evidence="1" id="KW-1133">Transmembrane helix</keyword>
<feature type="transmembrane region" description="Helical" evidence="1">
    <location>
        <begin position="203"/>
        <end position="227"/>
    </location>
</feature>
<keyword evidence="1" id="KW-0472">Membrane</keyword>
<accession>A0A9D1MI11</accession>
<gene>
    <name evidence="2" type="ORF">IAB05_03750</name>
</gene>
<organism evidence="2 3">
    <name type="scientific">Candidatus Stercoripulliclostridium merdigallinarum</name>
    <dbReference type="NCBI Taxonomy" id="2840951"/>
    <lineage>
        <taxon>Bacteria</taxon>
        <taxon>Bacillati</taxon>
        <taxon>Bacillota</taxon>
        <taxon>Clostridia</taxon>
        <taxon>Eubacteriales</taxon>
        <taxon>Candidatus Stercoripulliclostridium</taxon>
    </lineage>
</organism>
<evidence type="ECO:0000256" key="1">
    <source>
        <dbReference type="SAM" id="Phobius"/>
    </source>
</evidence>
<comment type="caution">
    <text evidence="2">The sequence shown here is derived from an EMBL/GenBank/DDBJ whole genome shotgun (WGS) entry which is preliminary data.</text>
</comment>
<protein>
    <submittedName>
        <fullName evidence="2">Uncharacterized protein</fullName>
    </submittedName>
</protein>
<keyword evidence="1" id="KW-0812">Transmembrane</keyword>
<dbReference type="AlphaFoldDB" id="A0A9D1MI11"/>
<feature type="transmembrane region" description="Helical" evidence="1">
    <location>
        <begin position="125"/>
        <end position="146"/>
    </location>
</feature>
<feature type="transmembrane region" description="Helical" evidence="1">
    <location>
        <begin position="239"/>
        <end position="260"/>
    </location>
</feature>